<comment type="subcellular location">
    <subcellularLocation>
        <location evidence="1">Mitochondrion inner membrane</location>
        <topology evidence="1">Single-pass membrane protein</topology>
    </subcellularLocation>
</comment>
<dbReference type="PANTHER" id="PTHR16716:SF1">
    <property type="entry name" value="CYTOCHROME C OXIDASE SUBUNIT 7B2, MITOCHONDRIAL"/>
    <property type="match status" value="1"/>
</dbReference>
<evidence type="ECO:0000313" key="10">
    <source>
        <dbReference type="EMBL" id="VCX17912.1"/>
    </source>
</evidence>
<dbReference type="Pfam" id="PF05392">
    <property type="entry name" value="COX7B"/>
    <property type="match status" value="1"/>
</dbReference>
<evidence type="ECO:0000256" key="6">
    <source>
        <dbReference type="ARBA" id="ARBA00022946"/>
    </source>
</evidence>
<proteinExistence type="inferred from homology"/>
<comment type="similarity">
    <text evidence="3">Belongs to the cytochrome c oxidase VIIb family.</text>
</comment>
<evidence type="ECO:0000256" key="8">
    <source>
        <dbReference type="ARBA" id="ARBA00023128"/>
    </source>
</evidence>
<evidence type="ECO:0000256" key="2">
    <source>
        <dbReference type="ARBA" id="ARBA00004673"/>
    </source>
</evidence>
<dbReference type="InterPro" id="IPR023272">
    <property type="entry name" value="Cyt_c_oxidase_suVIIB_dom_sf"/>
</dbReference>
<evidence type="ECO:0000256" key="4">
    <source>
        <dbReference type="ARBA" id="ARBA00022692"/>
    </source>
</evidence>
<keyword evidence="4" id="KW-0812">Transmembrane</keyword>
<name>A0A9X9M1U6_GULGU</name>
<dbReference type="Proteomes" id="UP000269945">
    <property type="component" value="Unassembled WGS sequence"/>
</dbReference>
<dbReference type="GO" id="GO:0045277">
    <property type="term" value="C:respiratory chain complex IV"/>
    <property type="evidence" value="ECO:0007669"/>
    <property type="project" value="TreeGrafter"/>
</dbReference>
<evidence type="ECO:0000256" key="7">
    <source>
        <dbReference type="ARBA" id="ARBA00022989"/>
    </source>
</evidence>
<evidence type="ECO:0000313" key="11">
    <source>
        <dbReference type="Proteomes" id="UP000269945"/>
    </source>
</evidence>
<dbReference type="EMBL" id="CYRY02036447">
    <property type="protein sequence ID" value="VCX17912.1"/>
    <property type="molecule type" value="Genomic_DNA"/>
</dbReference>
<protein>
    <submittedName>
        <fullName evidence="10">Uncharacterized protein</fullName>
    </submittedName>
</protein>
<dbReference type="GO" id="GO:0006123">
    <property type="term" value="P:mitochondrial electron transport, cytochrome c to oxygen"/>
    <property type="evidence" value="ECO:0007669"/>
    <property type="project" value="InterPro"/>
</dbReference>
<gene>
    <name evidence="10" type="ORF">BN2614_LOCUS1</name>
</gene>
<comment type="pathway">
    <text evidence="2">Energy metabolism; oxidative phosphorylation.</text>
</comment>
<keyword evidence="6" id="KW-0809">Transit peptide</keyword>
<organism evidence="10 11">
    <name type="scientific">Gulo gulo</name>
    <name type="common">Wolverine</name>
    <name type="synonym">Gluton</name>
    <dbReference type="NCBI Taxonomy" id="48420"/>
    <lineage>
        <taxon>Eukaryota</taxon>
        <taxon>Metazoa</taxon>
        <taxon>Chordata</taxon>
        <taxon>Craniata</taxon>
        <taxon>Vertebrata</taxon>
        <taxon>Euteleostomi</taxon>
        <taxon>Mammalia</taxon>
        <taxon>Eutheria</taxon>
        <taxon>Laurasiatheria</taxon>
        <taxon>Carnivora</taxon>
        <taxon>Caniformia</taxon>
        <taxon>Musteloidea</taxon>
        <taxon>Mustelidae</taxon>
        <taxon>Guloninae</taxon>
        <taxon>Gulo</taxon>
    </lineage>
</organism>
<reference evidence="10 11" key="1">
    <citation type="submission" date="2018-10" db="EMBL/GenBank/DDBJ databases">
        <authorList>
            <person name="Ekblom R."/>
            <person name="Jareborg N."/>
        </authorList>
    </citation>
    <scope>NUCLEOTIDE SEQUENCE [LARGE SCALE GENOMIC DNA]</scope>
    <source>
        <tissue evidence="10">Muscle</tissue>
    </source>
</reference>
<keyword evidence="7" id="KW-1133">Transmembrane helix</keyword>
<dbReference type="Gene3D" id="4.10.51.10">
    <property type="entry name" value="Cytochrome C Oxidase, chain K"/>
    <property type="match status" value="1"/>
</dbReference>
<keyword evidence="8" id="KW-0496">Mitochondrion</keyword>
<evidence type="ECO:0000256" key="5">
    <source>
        <dbReference type="ARBA" id="ARBA00022792"/>
    </source>
</evidence>
<dbReference type="AlphaFoldDB" id="A0A9X9M1U6"/>
<evidence type="ECO:0000256" key="1">
    <source>
        <dbReference type="ARBA" id="ARBA00004434"/>
    </source>
</evidence>
<dbReference type="PANTHER" id="PTHR16716">
    <property type="entry name" value="CYTOCHROME C OXIDASE SUBUNIT 7B, MITOCHONDRIAL"/>
    <property type="match status" value="1"/>
</dbReference>
<evidence type="ECO:0000256" key="3">
    <source>
        <dbReference type="ARBA" id="ARBA00007351"/>
    </source>
</evidence>
<dbReference type="GO" id="GO:0005743">
    <property type="term" value="C:mitochondrial inner membrane"/>
    <property type="evidence" value="ECO:0007669"/>
    <property type="project" value="UniProtKB-SubCell"/>
</dbReference>
<evidence type="ECO:0000256" key="9">
    <source>
        <dbReference type="ARBA" id="ARBA00023136"/>
    </source>
</evidence>
<keyword evidence="9" id="KW-0472">Membrane</keyword>
<accession>A0A9X9M1U6</accession>
<keyword evidence="11" id="KW-1185">Reference proteome</keyword>
<comment type="caution">
    <text evidence="10">The sequence shown here is derived from an EMBL/GenBank/DDBJ whole genome shotgun (WGS) entry which is preliminary data.</text>
</comment>
<keyword evidence="5" id="KW-0999">Mitochondrion inner membrane</keyword>
<dbReference type="SUPFAM" id="SSF81423">
    <property type="entry name" value="Mitochondrial cytochrome c oxidase subunit VIIb"/>
    <property type="match status" value="1"/>
</dbReference>
<sequence>MARQSHIKYSLDFLDKYANATPASRTTYCVVVWMFNITQIRIEWNLSPVGGVTTK</sequence>
<dbReference type="InterPro" id="IPR008433">
    <property type="entry name" value="Cyt_c_oxidase_suVIIB"/>
</dbReference>